<evidence type="ECO:0000313" key="2">
    <source>
        <dbReference type="Proteomes" id="UP000298595"/>
    </source>
</evidence>
<gene>
    <name evidence="1" type="ORF">D3093_14995</name>
</gene>
<geneLocation type="plasmid" evidence="1 2">
    <name>p1</name>
</geneLocation>
<protein>
    <submittedName>
        <fullName evidence="1">Uncharacterized protein</fullName>
    </submittedName>
</protein>
<keyword evidence="1" id="KW-0614">Plasmid</keyword>
<reference evidence="1 2" key="1">
    <citation type="submission" date="2018-09" db="EMBL/GenBank/DDBJ databases">
        <title>Whole genome based analysis of evolution and adaptive divergence in Indian and Brazilian strains of Azospirillum brasilense.</title>
        <authorList>
            <person name="Singh C."/>
            <person name="Tripathi A.K."/>
        </authorList>
    </citation>
    <scope>NUCLEOTIDE SEQUENCE [LARGE SCALE GENOMIC DNA]</scope>
    <source>
        <strain evidence="1 2">MTCC4035</strain>
        <plasmid evidence="1 2">p1</plasmid>
    </source>
</reference>
<name>A0A4D8PLR1_9PROT</name>
<organism evidence="1 2">
    <name type="scientific">Azospirillum argentinense</name>
    <dbReference type="NCBI Taxonomy" id="2970906"/>
    <lineage>
        <taxon>Bacteria</taxon>
        <taxon>Pseudomonadati</taxon>
        <taxon>Pseudomonadota</taxon>
        <taxon>Alphaproteobacteria</taxon>
        <taxon>Rhodospirillales</taxon>
        <taxon>Azospirillaceae</taxon>
        <taxon>Azospirillum</taxon>
    </lineage>
</organism>
<dbReference type="Proteomes" id="UP000298595">
    <property type="component" value="Plasmid p1"/>
</dbReference>
<dbReference type="AlphaFoldDB" id="A0A4D8PLR1"/>
<sequence length="214" mass="23671">MEAIALVQPRQIGLDELRTAMGAGLKILNAVPLMRGEYLLKGTTGLARLDWGSALANLWIVVEQLVADLWERKVVEPTLETDPSKSRRSQLMDTRSWTASARIEMLFQKALIDLDTVHALGKARRARNSLHHSGQHPSSDDAWAAYQGIAGLLMVALDGERPSLFDLDLADHALIDPFTPPKPLLGEPTHWMAIPKLPGEEQLERAETEVFRAG</sequence>
<dbReference type="KEGG" id="aare:D3093_14995"/>
<dbReference type="EMBL" id="CP032322">
    <property type="protein sequence ID" value="QCN96648.1"/>
    <property type="molecule type" value="Genomic_DNA"/>
</dbReference>
<accession>A0A4D8PLR1</accession>
<proteinExistence type="predicted"/>
<evidence type="ECO:0000313" key="1">
    <source>
        <dbReference type="EMBL" id="QCN96648.1"/>
    </source>
</evidence>